<dbReference type="Proteomes" id="UP000567067">
    <property type="component" value="Unassembled WGS sequence"/>
</dbReference>
<evidence type="ECO:0008006" key="3">
    <source>
        <dbReference type="Google" id="ProtNLM"/>
    </source>
</evidence>
<name>A0A7W3SQB2_9BACL</name>
<reference evidence="1 2" key="1">
    <citation type="submission" date="2020-08" db="EMBL/GenBank/DDBJ databases">
        <title>Genomic Encyclopedia of Type Strains, Phase III (KMG-III): the genomes of soil and plant-associated and newly described type strains.</title>
        <authorList>
            <person name="Whitman W."/>
        </authorList>
    </citation>
    <scope>NUCLEOTIDE SEQUENCE [LARGE SCALE GENOMIC DNA]</scope>
    <source>
        <strain evidence="1 2">CECT 8693</strain>
    </source>
</reference>
<evidence type="ECO:0000313" key="2">
    <source>
        <dbReference type="Proteomes" id="UP000567067"/>
    </source>
</evidence>
<dbReference type="RefSeq" id="WP_182534347.1">
    <property type="nucleotide sequence ID" value="NZ_JACJIP010000003.1"/>
</dbReference>
<protein>
    <recommendedName>
        <fullName evidence="3">Prenyltransferase</fullName>
    </recommendedName>
</protein>
<comment type="caution">
    <text evidence="1">The sequence shown here is derived from an EMBL/GenBank/DDBJ whole genome shotgun (WGS) entry which is preliminary data.</text>
</comment>
<keyword evidence="2" id="KW-1185">Reference proteome</keyword>
<dbReference type="SUPFAM" id="SSF48239">
    <property type="entry name" value="Terpenoid cyclases/Protein prenyltransferases"/>
    <property type="match status" value="1"/>
</dbReference>
<organism evidence="1 2">
    <name type="scientific">Fontibacillus solani</name>
    <dbReference type="NCBI Taxonomy" id="1572857"/>
    <lineage>
        <taxon>Bacteria</taxon>
        <taxon>Bacillati</taxon>
        <taxon>Bacillota</taxon>
        <taxon>Bacilli</taxon>
        <taxon>Bacillales</taxon>
        <taxon>Paenibacillaceae</taxon>
        <taxon>Fontibacillus</taxon>
    </lineage>
</organism>
<sequence>MSKLGLSAYYEIREWVHRNARSLDLAVWRYFFEHGDQQSVLSELAYYQNNDGGFGKTIDPDNWNPHSTPYNAQIVIKMLRQIEFTDVKHPIYQGIFHYLETTEHQSDFGWFFTIPSNDDYPHGVWWNYNEETNVYQSIGTTASLAGFILRYGEPESKLYRMACSYTEMLIKKLRSTTEYGDMGIGGYCELLEDIEAAGLEKHFDYEYLRIKVPQLVRDKIRNEPNNFMANPLEFVLSPESVFYEENKQEVEAALNFLINQRPTTGVWDIPWEWYQGDKYTQAFAISENWWKSIKATEKLLQLKRFNCLEEEVNDEA</sequence>
<dbReference type="AlphaFoldDB" id="A0A7W3SQB2"/>
<gene>
    <name evidence="1" type="ORF">FHR92_000734</name>
</gene>
<proteinExistence type="predicted"/>
<dbReference type="EMBL" id="JACJIP010000003">
    <property type="protein sequence ID" value="MBA9084280.1"/>
    <property type="molecule type" value="Genomic_DNA"/>
</dbReference>
<evidence type="ECO:0000313" key="1">
    <source>
        <dbReference type="EMBL" id="MBA9084280.1"/>
    </source>
</evidence>
<dbReference type="InterPro" id="IPR008930">
    <property type="entry name" value="Terpenoid_cyclase/PrenylTrfase"/>
</dbReference>
<accession>A0A7W3SQB2</accession>